<evidence type="ECO:0000313" key="2">
    <source>
        <dbReference type="EMBL" id="PNW85660.1"/>
    </source>
</evidence>
<evidence type="ECO:0000313" key="3">
    <source>
        <dbReference type="Proteomes" id="UP000006906"/>
    </source>
</evidence>
<dbReference type="OrthoDB" id="524326at2759"/>
<dbReference type="RefSeq" id="XP_042926391.1">
    <property type="nucleotide sequence ID" value="XM_043061262.1"/>
</dbReference>
<dbReference type="STRING" id="3055.A0A2K3DYP4"/>
<dbReference type="Gramene" id="PNW85660">
    <property type="protein sequence ID" value="PNW85660"/>
    <property type="gene ID" value="CHLRE_03g196950v5"/>
</dbReference>
<sequence>MPDTELELAAQRVRQLEAEAMEMHDQAQRFNKEGRFAEAQAAYAAMHKLEDEASALAAKVGCVACVLGDDVAQQDAEPSLCNLDPDTLLAYQCLHPALPWQHHHQEQQQQSAALLQSRAVSAVVGSSLADAAAMGVHWVYDLGIMDQYEAERRAAAGEASMSGVGHSGHPFTYGCEFMEPPRSPFYAYASGRNSPYGEQTLVLLRSLAESGGLECGHYADTFEATFGPGSGFDGYRDVSTKGFLRNYARAMPPPLSGANDAQANAIARLAPLVAAFGLGMQSPGGGEDDEQPAGLLKCVELATRVTQNTAAAVAWACAGARVLELVLGGWRAEAAVREVVADLRSPQGLLVPYCGPLAAELADHLAKVHELRGVPVPEATAALGRNCHMPNALQTPLQVVMHVEHLVEQQRQQEAGVAGNAGEAKGGASAARAGAQLPAEAYVWGVRLAVREGGCCASRAAYVGACLGAMVAGAEEGVGAGALPADWLAKYTSAAQAQAWAELVVAARSG</sequence>
<evidence type="ECO:0008006" key="4">
    <source>
        <dbReference type="Google" id="ProtNLM"/>
    </source>
</evidence>
<protein>
    <recommendedName>
        <fullName evidence="4">ADP-ribosylglycohydrolase</fullName>
    </recommendedName>
</protein>
<dbReference type="AlphaFoldDB" id="A0A2K3DYP4"/>
<dbReference type="InterPro" id="IPR036705">
    <property type="entry name" value="Ribosyl_crysJ1_sf"/>
</dbReference>
<organism evidence="2 3">
    <name type="scientific">Chlamydomonas reinhardtii</name>
    <name type="common">Chlamydomonas smithii</name>
    <dbReference type="NCBI Taxonomy" id="3055"/>
    <lineage>
        <taxon>Eukaryota</taxon>
        <taxon>Viridiplantae</taxon>
        <taxon>Chlorophyta</taxon>
        <taxon>core chlorophytes</taxon>
        <taxon>Chlorophyceae</taxon>
        <taxon>CS clade</taxon>
        <taxon>Chlamydomonadales</taxon>
        <taxon>Chlamydomonadaceae</taxon>
        <taxon>Chlamydomonas</taxon>
    </lineage>
</organism>
<dbReference type="SUPFAM" id="SSF101478">
    <property type="entry name" value="ADP-ribosylglycohydrolase"/>
    <property type="match status" value="1"/>
</dbReference>
<dbReference type="Pfam" id="PF03747">
    <property type="entry name" value="ADP_ribosyl_GH"/>
    <property type="match status" value="1"/>
</dbReference>
<dbReference type="PaxDb" id="3055-EDP03319"/>
<keyword evidence="1" id="KW-0175">Coiled coil</keyword>
<dbReference type="InterPro" id="IPR050792">
    <property type="entry name" value="ADP-ribosylglycohydrolase"/>
</dbReference>
<dbReference type="PANTHER" id="PTHR16222">
    <property type="entry name" value="ADP-RIBOSYLGLYCOHYDROLASE"/>
    <property type="match status" value="1"/>
</dbReference>
<dbReference type="Proteomes" id="UP000006906">
    <property type="component" value="Chromosome 3"/>
</dbReference>
<dbReference type="PANTHER" id="PTHR16222:SF17">
    <property type="entry name" value="SELENOPROTEIN J"/>
    <property type="match status" value="1"/>
</dbReference>
<name>A0A2K3DYP4_CHLRE</name>
<dbReference type="OMA" id="CHMPNAL"/>
<dbReference type="InParanoid" id="A0A2K3DYP4"/>
<dbReference type="GeneID" id="5718771"/>
<dbReference type="Gene3D" id="1.10.4080.10">
    <property type="entry name" value="ADP-ribosylation/Crystallin J1"/>
    <property type="match status" value="1"/>
</dbReference>
<dbReference type="ExpressionAtlas" id="A0A2K3DYP4">
    <property type="expression patterns" value="baseline"/>
</dbReference>
<dbReference type="InterPro" id="IPR005502">
    <property type="entry name" value="Ribosyl_crysJ1"/>
</dbReference>
<accession>A0A2K3DYP4</accession>
<keyword evidence="3" id="KW-1185">Reference proteome</keyword>
<gene>
    <name evidence="2" type="ORF">CHLRE_03g196950v5</name>
</gene>
<dbReference type="KEGG" id="cre:CHLRE_03g196950v5"/>
<feature type="coiled-coil region" evidence="1">
    <location>
        <begin position="6"/>
        <end position="33"/>
    </location>
</feature>
<proteinExistence type="predicted"/>
<reference evidence="2 3" key="1">
    <citation type="journal article" date="2007" name="Science">
        <title>The Chlamydomonas genome reveals the evolution of key animal and plant functions.</title>
        <authorList>
            <person name="Merchant S.S."/>
            <person name="Prochnik S.E."/>
            <person name="Vallon O."/>
            <person name="Harris E.H."/>
            <person name="Karpowicz S.J."/>
            <person name="Witman G.B."/>
            <person name="Terry A."/>
            <person name="Salamov A."/>
            <person name="Fritz-Laylin L.K."/>
            <person name="Marechal-Drouard L."/>
            <person name="Marshall W.F."/>
            <person name="Qu L.H."/>
            <person name="Nelson D.R."/>
            <person name="Sanderfoot A.A."/>
            <person name="Spalding M.H."/>
            <person name="Kapitonov V.V."/>
            <person name="Ren Q."/>
            <person name="Ferris P."/>
            <person name="Lindquist E."/>
            <person name="Shapiro H."/>
            <person name="Lucas S.M."/>
            <person name="Grimwood J."/>
            <person name="Schmutz J."/>
            <person name="Cardol P."/>
            <person name="Cerutti H."/>
            <person name="Chanfreau G."/>
            <person name="Chen C.L."/>
            <person name="Cognat V."/>
            <person name="Croft M.T."/>
            <person name="Dent R."/>
            <person name="Dutcher S."/>
            <person name="Fernandez E."/>
            <person name="Fukuzawa H."/>
            <person name="Gonzalez-Ballester D."/>
            <person name="Gonzalez-Halphen D."/>
            <person name="Hallmann A."/>
            <person name="Hanikenne M."/>
            <person name="Hippler M."/>
            <person name="Inwood W."/>
            <person name="Jabbari K."/>
            <person name="Kalanon M."/>
            <person name="Kuras R."/>
            <person name="Lefebvre P.A."/>
            <person name="Lemaire S.D."/>
            <person name="Lobanov A.V."/>
            <person name="Lohr M."/>
            <person name="Manuell A."/>
            <person name="Meier I."/>
            <person name="Mets L."/>
            <person name="Mittag M."/>
            <person name="Mittelmeier T."/>
            <person name="Moroney J.V."/>
            <person name="Moseley J."/>
            <person name="Napoli C."/>
            <person name="Nedelcu A.M."/>
            <person name="Niyogi K."/>
            <person name="Novoselov S.V."/>
            <person name="Paulsen I.T."/>
            <person name="Pazour G."/>
            <person name="Purton S."/>
            <person name="Ral J.P."/>
            <person name="Riano-Pachon D.M."/>
            <person name="Riekhof W."/>
            <person name="Rymarquis L."/>
            <person name="Schroda M."/>
            <person name="Stern D."/>
            <person name="Umen J."/>
            <person name="Willows R."/>
            <person name="Wilson N."/>
            <person name="Zimmer S.L."/>
            <person name="Allmer J."/>
            <person name="Balk J."/>
            <person name="Bisova K."/>
            <person name="Chen C.J."/>
            <person name="Elias M."/>
            <person name="Gendler K."/>
            <person name="Hauser C."/>
            <person name="Lamb M.R."/>
            <person name="Ledford H."/>
            <person name="Long J.C."/>
            <person name="Minagawa J."/>
            <person name="Page M.D."/>
            <person name="Pan J."/>
            <person name="Pootakham W."/>
            <person name="Roje S."/>
            <person name="Rose A."/>
            <person name="Stahlberg E."/>
            <person name="Terauchi A.M."/>
            <person name="Yang P."/>
            <person name="Ball S."/>
            <person name="Bowler C."/>
            <person name="Dieckmann C.L."/>
            <person name="Gladyshev V.N."/>
            <person name="Green P."/>
            <person name="Jorgensen R."/>
            <person name="Mayfield S."/>
            <person name="Mueller-Roeber B."/>
            <person name="Rajamani S."/>
            <person name="Sayre R.T."/>
            <person name="Brokstein P."/>
            <person name="Dubchak I."/>
            <person name="Goodstein D."/>
            <person name="Hornick L."/>
            <person name="Huang Y.W."/>
            <person name="Jhaveri J."/>
            <person name="Luo Y."/>
            <person name="Martinez D."/>
            <person name="Ngau W.C."/>
            <person name="Otillar B."/>
            <person name="Poliakov A."/>
            <person name="Porter A."/>
            <person name="Szajkowski L."/>
            <person name="Werner G."/>
            <person name="Zhou K."/>
            <person name="Grigoriev I.V."/>
            <person name="Rokhsar D.S."/>
            <person name="Grossman A.R."/>
        </authorList>
    </citation>
    <scope>NUCLEOTIDE SEQUENCE [LARGE SCALE GENOMIC DNA]</scope>
    <source>
        <strain evidence="3">CC-503</strain>
    </source>
</reference>
<evidence type="ECO:0000256" key="1">
    <source>
        <dbReference type="SAM" id="Coils"/>
    </source>
</evidence>
<dbReference type="EMBL" id="CM008964">
    <property type="protein sequence ID" value="PNW85660.1"/>
    <property type="molecule type" value="Genomic_DNA"/>
</dbReference>